<feature type="region of interest" description="Disordered" evidence="4">
    <location>
        <begin position="297"/>
        <end position="344"/>
    </location>
</feature>
<dbReference type="InterPro" id="IPR019163">
    <property type="entry name" value="THO_Thoc5"/>
</dbReference>
<comment type="similarity">
    <text evidence="2">Belongs to the THOC5 family.</text>
</comment>
<dbReference type="AlphaFoldDB" id="A0A6P3X784"/>
<dbReference type="Pfam" id="PF09766">
    <property type="entry name" value="FmiP_Thoc5"/>
    <property type="match status" value="1"/>
</dbReference>
<evidence type="ECO:0000256" key="1">
    <source>
        <dbReference type="ARBA" id="ARBA00004123"/>
    </source>
</evidence>
<dbReference type="KEGG" id="dqu:106744138"/>
<sequence length="667" mass="76251">MGKENETDGTKKRRKSVSGSGGTTVKDGDMYKTIISYEEKEAIERLPEDDSEFFLTTCDNIRAAMSKIAKLKSSGDPNVKDEIRELQIQTSLHFIELKKLNRMEKFRTKFARDSLVTAKSSVDSRHLHLQNLLYEVMHLKKEVIKCLQFKSKDELIALVSEEEFYKEAPESISRPETTKNNPHQLRLARLEWELTQRKQLAALCDELTESKKAVAASIDVKQTRLDNLAPQLRAILEASKSLQESLGLPLDKIRQEHQKASLLASPLYVLYAKASAYRDAYDGTLLVKVEGDEDEAKRANCQDGLQESDSDTENQAESIVEETPVHKKRHHRLSREARQEEKRSKLLQRHPLHVKIVITLKSETKLTLYFYYMIYLKVITVESKLETEELGGISAGDMLISESILRELYPRDLGLDSPNPANHYQLSRHNLGSFSSLGLGIPYKWAQRMAGLTFVLPDTREQKPTSQELTQDCVESVLKEIKRRVKARLELCKEIRQLESGNLPILVSTTDPMPQKISTSLHRFTTMTWKNYSNYVSSPAFYQRELLSSIDIFYEAVLRRGSSELVARIAIKPDYPKIAPVFSVSISPMVPASADIVRDIEREVNVMWTKSPTLIAQIQRLRACFDIYLETESMAPKEKIFFHPVRGRTRARPYKYLPLGGGIFTHR</sequence>
<evidence type="ECO:0000313" key="5">
    <source>
        <dbReference type="Proteomes" id="UP000515204"/>
    </source>
</evidence>
<evidence type="ECO:0000256" key="2">
    <source>
        <dbReference type="ARBA" id="ARBA00008044"/>
    </source>
</evidence>
<dbReference type="OrthoDB" id="20582at2759"/>
<name>A0A6P3X784_DINQU</name>
<accession>A0A6P3X784</accession>
<evidence type="ECO:0000256" key="3">
    <source>
        <dbReference type="ARBA" id="ARBA00023242"/>
    </source>
</evidence>
<dbReference type="GO" id="GO:0000445">
    <property type="term" value="C:THO complex part of transcription export complex"/>
    <property type="evidence" value="ECO:0007669"/>
    <property type="project" value="TreeGrafter"/>
</dbReference>
<dbReference type="Proteomes" id="UP000515204">
    <property type="component" value="Unplaced"/>
</dbReference>
<organism evidence="5 6">
    <name type="scientific">Dinoponera quadriceps</name>
    <name type="common">South American ant</name>
    <dbReference type="NCBI Taxonomy" id="609295"/>
    <lineage>
        <taxon>Eukaryota</taxon>
        <taxon>Metazoa</taxon>
        <taxon>Ecdysozoa</taxon>
        <taxon>Arthropoda</taxon>
        <taxon>Hexapoda</taxon>
        <taxon>Insecta</taxon>
        <taxon>Pterygota</taxon>
        <taxon>Neoptera</taxon>
        <taxon>Endopterygota</taxon>
        <taxon>Hymenoptera</taxon>
        <taxon>Apocrita</taxon>
        <taxon>Aculeata</taxon>
        <taxon>Formicoidea</taxon>
        <taxon>Formicidae</taxon>
        <taxon>Ponerinae</taxon>
        <taxon>Ponerini</taxon>
        <taxon>Dinoponera</taxon>
    </lineage>
</organism>
<gene>
    <name evidence="6" type="primary">LOC106744138</name>
</gene>
<dbReference type="GeneID" id="106744138"/>
<evidence type="ECO:0000256" key="4">
    <source>
        <dbReference type="SAM" id="MobiDB-lite"/>
    </source>
</evidence>
<evidence type="ECO:0000313" key="6">
    <source>
        <dbReference type="RefSeq" id="XP_014474105.1"/>
    </source>
</evidence>
<feature type="compositionally biased region" description="Basic and acidic residues" evidence="4">
    <location>
        <begin position="1"/>
        <end position="10"/>
    </location>
</feature>
<reference evidence="6" key="1">
    <citation type="submission" date="2025-08" db="UniProtKB">
        <authorList>
            <consortium name="RefSeq"/>
        </authorList>
    </citation>
    <scope>IDENTIFICATION</scope>
</reference>
<feature type="compositionally biased region" description="Basic and acidic residues" evidence="4">
    <location>
        <begin position="334"/>
        <end position="344"/>
    </location>
</feature>
<proteinExistence type="inferred from homology"/>
<dbReference type="PANTHER" id="PTHR13375">
    <property type="entry name" value="FMS INTERACTING PROTEIN"/>
    <property type="match status" value="1"/>
</dbReference>
<protein>
    <submittedName>
        <fullName evidence="6">THO complex subunit 5 homolog</fullName>
    </submittedName>
</protein>
<dbReference type="CTD" id="8563"/>
<dbReference type="GO" id="GO:0003729">
    <property type="term" value="F:mRNA binding"/>
    <property type="evidence" value="ECO:0007669"/>
    <property type="project" value="TreeGrafter"/>
</dbReference>
<dbReference type="PANTHER" id="PTHR13375:SF3">
    <property type="entry name" value="THO COMPLEX SUBUNIT 5 HOMOLOG"/>
    <property type="match status" value="1"/>
</dbReference>
<feature type="region of interest" description="Disordered" evidence="4">
    <location>
        <begin position="1"/>
        <end position="27"/>
    </location>
</feature>
<dbReference type="GO" id="GO:0006406">
    <property type="term" value="P:mRNA export from nucleus"/>
    <property type="evidence" value="ECO:0007669"/>
    <property type="project" value="TreeGrafter"/>
</dbReference>
<keyword evidence="5" id="KW-1185">Reference proteome</keyword>
<keyword evidence="3" id="KW-0539">Nucleus</keyword>
<dbReference type="RefSeq" id="XP_014474105.1">
    <property type="nucleotide sequence ID" value="XM_014618619.1"/>
</dbReference>
<comment type="subcellular location">
    <subcellularLocation>
        <location evidence="1">Nucleus</location>
    </subcellularLocation>
</comment>